<dbReference type="GO" id="GO:0009245">
    <property type="term" value="P:lipid A biosynthetic process"/>
    <property type="evidence" value="ECO:0007669"/>
    <property type="project" value="InterPro"/>
</dbReference>
<dbReference type="AlphaFoldDB" id="A0A1F4UV17"/>
<evidence type="ECO:0000313" key="4">
    <source>
        <dbReference type="Proteomes" id="UP000177371"/>
    </source>
</evidence>
<comment type="caution">
    <text evidence="3">The sequence shown here is derived from an EMBL/GenBank/DDBJ whole genome shotgun (WGS) entry which is preliminary data.</text>
</comment>
<feature type="domain" description="Lipid A biosynthesis N-terminal" evidence="2">
    <location>
        <begin position="27"/>
        <end position="98"/>
    </location>
</feature>
<evidence type="ECO:0000313" key="3">
    <source>
        <dbReference type="EMBL" id="OGC48801.1"/>
    </source>
</evidence>
<dbReference type="Proteomes" id="UP000177371">
    <property type="component" value="Unassembled WGS sequence"/>
</dbReference>
<keyword evidence="1" id="KW-0472">Membrane</keyword>
<feature type="transmembrane region" description="Helical" evidence="1">
    <location>
        <begin position="79"/>
        <end position="97"/>
    </location>
</feature>
<sequence>MFVLLSSSMPEQLQQLIEKFWDPWIIFGFSAQFVFFMRFVVQWWVSEKKKQSVIPVAFWYLSIAGSLMILVYSIRQQDIVFTTASILNTMIYVRNLMLIHARKKADGAVSEG</sequence>
<proteinExistence type="predicted"/>
<dbReference type="Pfam" id="PF07578">
    <property type="entry name" value="LAB_N"/>
    <property type="match status" value="1"/>
</dbReference>
<feature type="transmembrane region" description="Helical" evidence="1">
    <location>
        <begin position="53"/>
        <end position="73"/>
    </location>
</feature>
<dbReference type="InterPro" id="IPR011499">
    <property type="entry name" value="Lipid_A_biosynth_N"/>
</dbReference>
<dbReference type="GO" id="GO:0016020">
    <property type="term" value="C:membrane"/>
    <property type="evidence" value="ECO:0007669"/>
    <property type="project" value="GOC"/>
</dbReference>
<keyword evidence="1" id="KW-0812">Transmembrane</keyword>
<accession>A0A1F4UV17</accession>
<evidence type="ECO:0000256" key="1">
    <source>
        <dbReference type="SAM" id="Phobius"/>
    </source>
</evidence>
<name>A0A1F4UV17_UNCKA</name>
<dbReference type="SMART" id="SM01259">
    <property type="entry name" value="LAB_N"/>
    <property type="match status" value="1"/>
</dbReference>
<gene>
    <name evidence="3" type="ORF">A2W32_04180</name>
</gene>
<organism evidence="3 4">
    <name type="scientific">candidate division WWE3 bacterium RBG_16_37_10</name>
    <dbReference type="NCBI Taxonomy" id="1802610"/>
    <lineage>
        <taxon>Bacteria</taxon>
        <taxon>Katanobacteria</taxon>
    </lineage>
</organism>
<reference evidence="3 4" key="1">
    <citation type="journal article" date="2016" name="Nat. Commun.">
        <title>Thousands of microbial genomes shed light on interconnected biogeochemical processes in an aquifer system.</title>
        <authorList>
            <person name="Anantharaman K."/>
            <person name="Brown C.T."/>
            <person name="Hug L.A."/>
            <person name="Sharon I."/>
            <person name="Castelle C.J."/>
            <person name="Probst A.J."/>
            <person name="Thomas B.C."/>
            <person name="Singh A."/>
            <person name="Wilkins M.J."/>
            <person name="Karaoz U."/>
            <person name="Brodie E.L."/>
            <person name="Williams K.H."/>
            <person name="Hubbard S.S."/>
            <person name="Banfield J.F."/>
        </authorList>
    </citation>
    <scope>NUCLEOTIDE SEQUENCE [LARGE SCALE GENOMIC DNA]</scope>
</reference>
<dbReference type="GO" id="GO:0008915">
    <property type="term" value="F:lipid-A-disaccharide synthase activity"/>
    <property type="evidence" value="ECO:0007669"/>
    <property type="project" value="InterPro"/>
</dbReference>
<keyword evidence="1" id="KW-1133">Transmembrane helix</keyword>
<dbReference type="EMBL" id="MEUT01000060">
    <property type="protein sequence ID" value="OGC48801.1"/>
    <property type="molecule type" value="Genomic_DNA"/>
</dbReference>
<dbReference type="Gene3D" id="1.20.1280.290">
    <property type="match status" value="1"/>
</dbReference>
<protein>
    <recommendedName>
        <fullName evidence="2">Lipid A biosynthesis N-terminal domain-containing protein</fullName>
    </recommendedName>
</protein>
<evidence type="ECO:0000259" key="2">
    <source>
        <dbReference type="SMART" id="SM01259"/>
    </source>
</evidence>
<feature type="transmembrane region" description="Helical" evidence="1">
    <location>
        <begin position="20"/>
        <end position="41"/>
    </location>
</feature>